<accession>A0A9P6ELD7</accession>
<dbReference type="GO" id="GO:0005634">
    <property type="term" value="C:nucleus"/>
    <property type="evidence" value="ECO:0007669"/>
    <property type="project" value="TreeGrafter"/>
</dbReference>
<keyword evidence="4 8" id="KW-0963">Cytoplasm</keyword>
<comment type="caution">
    <text evidence="9">The sequence shown here is derived from an EMBL/GenBank/DDBJ whole genome shotgun (WGS) entry which is preliminary data.</text>
</comment>
<evidence type="ECO:0000256" key="1">
    <source>
        <dbReference type="ARBA" id="ARBA00000971"/>
    </source>
</evidence>
<evidence type="ECO:0000256" key="8">
    <source>
        <dbReference type="RuleBase" id="RU361210"/>
    </source>
</evidence>
<dbReference type="EC" id="5.2.1.8" evidence="8"/>
<evidence type="ECO:0000313" key="10">
    <source>
        <dbReference type="Proteomes" id="UP000807306"/>
    </source>
</evidence>
<protein>
    <recommendedName>
        <fullName evidence="8">Serine/threonine-protein phosphatase 2A activator</fullName>
        <ecNumber evidence="8">5.2.1.8</ecNumber>
    </recommendedName>
    <alternativeName>
        <fullName evidence="8">Phosphotyrosyl phosphatase activator</fullName>
    </alternativeName>
</protein>
<dbReference type="GO" id="GO:0005737">
    <property type="term" value="C:cytoplasm"/>
    <property type="evidence" value="ECO:0007669"/>
    <property type="project" value="UniProtKB-SubCell"/>
</dbReference>
<keyword evidence="6 8" id="KW-0413">Isomerase</keyword>
<organism evidence="9 10">
    <name type="scientific">Crepidotus variabilis</name>
    <dbReference type="NCBI Taxonomy" id="179855"/>
    <lineage>
        <taxon>Eukaryota</taxon>
        <taxon>Fungi</taxon>
        <taxon>Dikarya</taxon>
        <taxon>Basidiomycota</taxon>
        <taxon>Agaricomycotina</taxon>
        <taxon>Agaricomycetes</taxon>
        <taxon>Agaricomycetidae</taxon>
        <taxon>Agaricales</taxon>
        <taxon>Agaricineae</taxon>
        <taxon>Crepidotaceae</taxon>
        <taxon>Crepidotus</taxon>
    </lineage>
</organism>
<dbReference type="InterPro" id="IPR043170">
    <property type="entry name" value="PTPA_C_lid"/>
</dbReference>
<comment type="similarity">
    <text evidence="3 8">Belongs to the PTPA-type PPIase family.</text>
</comment>
<comment type="function">
    <text evidence="7">PPIases accelerate the folding of proteins. It catalyzes the cis-trans isomerization of proline imidic peptide bonds in oligopeptides. Acts as a regulatory subunit for PP2A-like phosphatases modulating their activity or substrate specificity, probably by inducing a conformational change in the catalytic subunit, a direct target of the PPIase. Can reactivate inactive phosphatase PP2A-phosphatase methylesterase complexes (PP2Ai) in presence of ATP and Mg(2+) by dissociating the inactive form from the complex.</text>
</comment>
<dbReference type="InterPro" id="IPR004327">
    <property type="entry name" value="Phstyr_phstse_ac"/>
</dbReference>
<dbReference type="EMBL" id="MU157836">
    <property type="protein sequence ID" value="KAF9531202.1"/>
    <property type="molecule type" value="Genomic_DNA"/>
</dbReference>
<dbReference type="CDD" id="cd04087">
    <property type="entry name" value="PTPA"/>
    <property type="match status" value="1"/>
</dbReference>
<dbReference type="OrthoDB" id="16120at2759"/>
<evidence type="ECO:0000256" key="6">
    <source>
        <dbReference type="ARBA" id="ARBA00023235"/>
    </source>
</evidence>
<reference evidence="9" key="1">
    <citation type="submission" date="2020-11" db="EMBL/GenBank/DDBJ databases">
        <authorList>
            <consortium name="DOE Joint Genome Institute"/>
            <person name="Ahrendt S."/>
            <person name="Riley R."/>
            <person name="Andreopoulos W."/>
            <person name="Labutti K."/>
            <person name="Pangilinan J."/>
            <person name="Ruiz-Duenas F.J."/>
            <person name="Barrasa J.M."/>
            <person name="Sanchez-Garcia M."/>
            <person name="Camarero S."/>
            <person name="Miyauchi S."/>
            <person name="Serrano A."/>
            <person name="Linde D."/>
            <person name="Babiker R."/>
            <person name="Drula E."/>
            <person name="Ayuso-Fernandez I."/>
            <person name="Pacheco R."/>
            <person name="Padilla G."/>
            <person name="Ferreira P."/>
            <person name="Barriuso J."/>
            <person name="Kellner H."/>
            <person name="Castanera R."/>
            <person name="Alfaro M."/>
            <person name="Ramirez L."/>
            <person name="Pisabarro A.G."/>
            <person name="Kuo A."/>
            <person name="Tritt A."/>
            <person name="Lipzen A."/>
            <person name="He G."/>
            <person name="Yan M."/>
            <person name="Ng V."/>
            <person name="Cullen D."/>
            <person name="Martin F."/>
            <person name="Rosso M.-N."/>
            <person name="Henrissat B."/>
            <person name="Hibbett D."/>
            <person name="Martinez A.T."/>
            <person name="Grigoriev I.V."/>
        </authorList>
    </citation>
    <scope>NUCLEOTIDE SEQUENCE</scope>
    <source>
        <strain evidence="9">CBS 506.95</strain>
    </source>
</reference>
<dbReference type="GO" id="GO:0007052">
    <property type="term" value="P:mitotic spindle organization"/>
    <property type="evidence" value="ECO:0007669"/>
    <property type="project" value="TreeGrafter"/>
</dbReference>
<dbReference type="PANTHER" id="PTHR10012">
    <property type="entry name" value="SERINE/THREONINE-PROTEIN PHOSPHATASE 2A REGULATORY SUBUNIT B"/>
    <property type="match status" value="1"/>
</dbReference>
<dbReference type="PANTHER" id="PTHR10012:SF5">
    <property type="entry name" value="SERINE_THREONINE-PROTEIN PHOSPHATASE 2A ACTIVATOR 2"/>
    <property type="match status" value="1"/>
</dbReference>
<comment type="subcellular location">
    <subcellularLocation>
        <location evidence="2 8">Cytoplasm</location>
    </subcellularLocation>
</comment>
<keyword evidence="10" id="KW-1185">Reference proteome</keyword>
<comment type="catalytic activity">
    <reaction evidence="1 8">
        <text>[protein]-peptidylproline (omega=180) = [protein]-peptidylproline (omega=0)</text>
        <dbReference type="Rhea" id="RHEA:16237"/>
        <dbReference type="Rhea" id="RHEA-COMP:10747"/>
        <dbReference type="Rhea" id="RHEA-COMP:10748"/>
        <dbReference type="ChEBI" id="CHEBI:83833"/>
        <dbReference type="ChEBI" id="CHEBI:83834"/>
        <dbReference type="EC" id="5.2.1.8"/>
    </reaction>
</comment>
<name>A0A9P6ELD7_9AGAR</name>
<dbReference type="GO" id="GO:0008160">
    <property type="term" value="F:protein tyrosine phosphatase activator activity"/>
    <property type="evidence" value="ECO:0007669"/>
    <property type="project" value="TreeGrafter"/>
</dbReference>
<evidence type="ECO:0000313" key="9">
    <source>
        <dbReference type="EMBL" id="KAF9531202.1"/>
    </source>
</evidence>
<evidence type="ECO:0000256" key="2">
    <source>
        <dbReference type="ARBA" id="ARBA00004496"/>
    </source>
</evidence>
<sequence>MFDFKPPKKQILTQPQLDAFQASSTHKAIVTYIETLNESVVGVKLSDKCEPLSEGVKSVLKILENVEQIAKDTPAVDNSGSRFGNPAFRVFYDKVQEVSPTLHTSLSGLPVGAIPELTAYFTESWGNRTRIDYGSGMELNFLCWLYCLEKVGVFAPTDHKAIVIQIFWRYITLMRLLQSTYWLEPAGSHGVWGLDDYHFLPFLFGSAQLRDHKYIKPKAIHDQEVVEEYAKEYMYFACIEWVNKIKTASLRWHSPMLDDISAVKSWSKVNSGMLKMYLAEVLGKLPVIQHFLFGSIFPYDGPIVPRAEVSNGLDHTGHAHDHSMDLGGAGQQEVGWGDCCGIPVPSVFGAVAASSGPVPSSTSNIAGRGGIAVESGNLKDLRASRPDVPLGTFEKTSMAGIEGGLQKLKLSGPGIRPVPFD</sequence>
<dbReference type="AlphaFoldDB" id="A0A9P6ELD7"/>
<dbReference type="InterPro" id="IPR037218">
    <property type="entry name" value="PTPA_sf"/>
</dbReference>
<keyword evidence="5 8" id="KW-0697">Rotamase</keyword>
<evidence type="ECO:0000256" key="5">
    <source>
        <dbReference type="ARBA" id="ARBA00023110"/>
    </source>
</evidence>
<dbReference type="FunFam" id="1.20.120.1150:FF:000002">
    <property type="entry name" value="Serine/threonine-protein phosphatase 2A activator"/>
    <property type="match status" value="1"/>
</dbReference>
<dbReference type="GO" id="GO:0003755">
    <property type="term" value="F:peptidyl-prolyl cis-trans isomerase activity"/>
    <property type="evidence" value="ECO:0007669"/>
    <property type="project" value="UniProtKB-KW"/>
</dbReference>
<evidence type="ECO:0000256" key="3">
    <source>
        <dbReference type="ARBA" id="ARBA00011019"/>
    </source>
</evidence>
<dbReference type="SUPFAM" id="SSF140984">
    <property type="entry name" value="PTPA-like"/>
    <property type="match status" value="1"/>
</dbReference>
<evidence type="ECO:0000256" key="4">
    <source>
        <dbReference type="ARBA" id="ARBA00022490"/>
    </source>
</evidence>
<dbReference type="GO" id="GO:0000159">
    <property type="term" value="C:protein phosphatase type 2A complex"/>
    <property type="evidence" value="ECO:0007669"/>
    <property type="project" value="TreeGrafter"/>
</dbReference>
<dbReference type="Pfam" id="PF03095">
    <property type="entry name" value="PTPA"/>
    <property type="match status" value="1"/>
</dbReference>
<dbReference type="Proteomes" id="UP000807306">
    <property type="component" value="Unassembled WGS sequence"/>
</dbReference>
<dbReference type="Gene3D" id="1.20.120.1150">
    <property type="match status" value="1"/>
</dbReference>
<evidence type="ECO:0000256" key="7">
    <source>
        <dbReference type="ARBA" id="ARBA00025287"/>
    </source>
</evidence>
<proteinExistence type="inferred from homology"/>
<gene>
    <name evidence="9" type="ORF">CPB83DRAFT_849550</name>
</gene>